<evidence type="ECO:0000313" key="2">
    <source>
        <dbReference type="EMBL" id="BAS95358.1"/>
    </source>
</evidence>
<organism evidence="2 3">
    <name type="scientific">Oryza sativa subsp. japonica</name>
    <name type="common">Rice</name>
    <dbReference type="NCBI Taxonomy" id="39947"/>
    <lineage>
        <taxon>Eukaryota</taxon>
        <taxon>Viridiplantae</taxon>
        <taxon>Streptophyta</taxon>
        <taxon>Embryophyta</taxon>
        <taxon>Tracheophyta</taxon>
        <taxon>Spermatophyta</taxon>
        <taxon>Magnoliopsida</taxon>
        <taxon>Liliopsida</taxon>
        <taxon>Poales</taxon>
        <taxon>Poaceae</taxon>
        <taxon>BOP clade</taxon>
        <taxon>Oryzoideae</taxon>
        <taxon>Oryzeae</taxon>
        <taxon>Oryzinae</taxon>
        <taxon>Oryza</taxon>
        <taxon>Oryza sativa</taxon>
    </lineage>
</organism>
<evidence type="ECO:0000313" key="3">
    <source>
        <dbReference type="Proteomes" id="UP000059680"/>
    </source>
</evidence>
<feature type="compositionally biased region" description="Basic residues" evidence="1">
    <location>
        <begin position="21"/>
        <end position="37"/>
    </location>
</feature>
<feature type="non-terminal residue" evidence="2">
    <location>
        <position position="1"/>
    </location>
</feature>
<feature type="compositionally biased region" description="Pro residues" evidence="1">
    <location>
        <begin position="1"/>
        <end position="15"/>
    </location>
</feature>
<feature type="compositionally biased region" description="Low complexity" evidence="1">
    <location>
        <begin position="128"/>
        <end position="143"/>
    </location>
</feature>
<reference evidence="2 3" key="2">
    <citation type="journal article" date="2013" name="Plant Cell Physiol.">
        <title>Rice Annotation Project Database (RAP-DB): an integrative and interactive database for rice genomics.</title>
        <authorList>
            <person name="Sakai H."/>
            <person name="Lee S.S."/>
            <person name="Tanaka T."/>
            <person name="Numa H."/>
            <person name="Kim J."/>
            <person name="Kawahara Y."/>
            <person name="Wakimoto H."/>
            <person name="Yang C.C."/>
            <person name="Iwamoto M."/>
            <person name="Abe T."/>
            <person name="Yamada Y."/>
            <person name="Muto A."/>
            <person name="Inokuchi H."/>
            <person name="Ikemura T."/>
            <person name="Matsumoto T."/>
            <person name="Sasaki T."/>
            <person name="Itoh T."/>
        </authorList>
    </citation>
    <scope>NUCLEOTIDE SEQUENCE [LARGE SCALE GENOMIC DNA]</scope>
    <source>
        <strain evidence="3">cv. Nipponbare</strain>
    </source>
</reference>
<proteinExistence type="predicted"/>
<dbReference type="EMBL" id="AP014961">
    <property type="protein sequence ID" value="BAS95358.1"/>
    <property type="molecule type" value="Genomic_DNA"/>
</dbReference>
<feature type="region of interest" description="Disordered" evidence="1">
    <location>
        <begin position="122"/>
        <end position="176"/>
    </location>
</feature>
<accession>A0A0P0WQP0</accession>
<name>A0A0P0WQP0_ORYSJ</name>
<gene>
    <name evidence="2" type="ordered locus">Os05g0564601</name>
    <name evidence="2" type="ORF">OSNPB_050564601</name>
</gene>
<keyword evidence="3" id="KW-1185">Reference proteome</keyword>
<feature type="compositionally biased region" description="Basic and acidic residues" evidence="1">
    <location>
        <begin position="155"/>
        <end position="170"/>
    </location>
</feature>
<evidence type="ECO:0000256" key="1">
    <source>
        <dbReference type="SAM" id="MobiDB-lite"/>
    </source>
</evidence>
<reference evidence="3" key="1">
    <citation type="journal article" date="2005" name="Nature">
        <title>The map-based sequence of the rice genome.</title>
        <authorList>
            <consortium name="International rice genome sequencing project (IRGSP)"/>
            <person name="Matsumoto T."/>
            <person name="Wu J."/>
            <person name="Kanamori H."/>
            <person name="Katayose Y."/>
            <person name="Fujisawa M."/>
            <person name="Namiki N."/>
            <person name="Mizuno H."/>
            <person name="Yamamoto K."/>
            <person name="Antonio B.A."/>
            <person name="Baba T."/>
            <person name="Sakata K."/>
            <person name="Nagamura Y."/>
            <person name="Aoki H."/>
            <person name="Arikawa K."/>
            <person name="Arita K."/>
            <person name="Bito T."/>
            <person name="Chiden Y."/>
            <person name="Fujitsuka N."/>
            <person name="Fukunaka R."/>
            <person name="Hamada M."/>
            <person name="Harada C."/>
            <person name="Hayashi A."/>
            <person name="Hijishita S."/>
            <person name="Honda M."/>
            <person name="Hosokawa S."/>
            <person name="Ichikawa Y."/>
            <person name="Idonuma A."/>
            <person name="Iijima M."/>
            <person name="Ikeda M."/>
            <person name="Ikeno M."/>
            <person name="Ito K."/>
            <person name="Ito S."/>
            <person name="Ito T."/>
            <person name="Ito Y."/>
            <person name="Ito Y."/>
            <person name="Iwabuchi A."/>
            <person name="Kamiya K."/>
            <person name="Karasawa W."/>
            <person name="Kurita K."/>
            <person name="Katagiri S."/>
            <person name="Kikuta A."/>
            <person name="Kobayashi H."/>
            <person name="Kobayashi N."/>
            <person name="Machita K."/>
            <person name="Maehara T."/>
            <person name="Masukawa M."/>
            <person name="Mizubayashi T."/>
            <person name="Mukai Y."/>
            <person name="Nagasaki H."/>
            <person name="Nagata Y."/>
            <person name="Naito S."/>
            <person name="Nakashima M."/>
            <person name="Nakama Y."/>
            <person name="Nakamichi Y."/>
            <person name="Nakamura M."/>
            <person name="Meguro A."/>
            <person name="Negishi M."/>
            <person name="Ohta I."/>
            <person name="Ohta T."/>
            <person name="Okamoto M."/>
            <person name="Ono N."/>
            <person name="Saji S."/>
            <person name="Sakaguchi M."/>
            <person name="Sakai K."/>
            <person name="Shibata M."/>
            <person name="Shimokawa T."/>
            <person name="Song J."/>
            <person name="Takazaki Y."/>
            <person name="Terasawa K."/>
            <person name="Tsugane M."/>
            <person name="Tsuji K."/>
            <person name="Ueda S."/>
            <person name="Waki K."/>
            <person name="Yamagata H."/>
            <person name="Yamamoto M."/>
            <person name="Yamamoto S."/>
            <person name="Yamane H."/>
            <person name="Yoshiki S."/>
            <person name="Yoshihara R."/>
            <person name="Yukawa K."/>
            <person name="Zhong H."/>
            <person name="Yano M."/>
            <person name="Yuan Q."/>
            <person name="Ouyang S."/>
            <person name="Liu J."/>
            <person name="Jones K.M."/>
            <person name="Gansberger K."/>
            <person name="Moffat K."/>
            <person name="Hill J."/>
            <person name="Bera J."/>
            <person name="Fadrosh D."/>
            <person name="Jin S."/>
            <person name="Johri S."/>
            <person name="Kim M."/>
            <person name="Overton L."/>
            <person name="Reardon M."/>
            <person name="Tsitrin T."/>
            <person name="Vuong H."/>
            <person name="Weaver B."/>
            <person name="Ciecko A."/>
            <person name="Tallon L."/>
            <person name="Jackson J."/>
            <person name="Pai G."/>
            <person name="Aken S.V."/>
            <person name="Utterback T."/>
            <person name="Reidmuller S."/>
            <person name="Feldblyum T."/>
            <person name="Hsiao J."/>
            <person name="Zismann V."/>
            <person name="Iobst S."/>
            <person name="de Vazeille A.R."/>
            <person name="Buell C.R."/>
            <person name="Ying K."/>
            <person name="Li Y."/>
            <person name="Lu T."/>
            <person name="Huang Y."/>
            <person name="Zhao Q."/>
            <person name="Feng Q."/>
            <person name="Zhang L."/>
            <person name="Zhu J."/>
            <person name="Weng Q."/>
            <person name="Mu J."/>
            <person name="Lu Y."/>
            <person name="Fan D."/>
            <person name="Liu Y."/>
            <person name="Guan J."/>
            <person name="Zhang Y."/>
            <person name="Yu S."/>
            <person name="Liu X."/>
            <person name="Zhang Y."/>
            <person name="Hong G."/>
            <person name="Han B."/>
            <person name="Choisne N."/>
            <person name="Demange N."/>
            <person name="Orjeda G."/>
            <person name="Samain S."/>
            <person name="Cattolico L."/>
            <person name="Pelletier E."/>
            <person name="Couloux A."/>
            <person name="Segurens B."/>
            <person name="Wincker P."/>
            <person name="D'Hont A."/>
            <person name="Scarpelli C."/>
            <person name="Weissenbach J."/>
            <person name="Salanoubat M."/>
            <person name="Quetier F."/>
            <person name="Yu Y."/>
            <person name="Kim H.R."/>
            <person name="Rambo T."/>
            <person name="Currie J."/>
            <person name="Collura K."/>
            <person name="Luo M."/>
            <person name="Yang T."/>
            <person name="Ammiraju J.S.S."/>
            <person name="Engler F."/>
            <person name="Soderlund C."/>
            <person name="Wing R.A."/>
            <person name="Palmer L.E."/>
            <person name="de la Bastide M."/>
            <person name="Spiegel L."/>
            <person name="Nascimento L."/>
            <person name="Zutavern T."/>
            <person name="O'Shaughnessy A."/>
            <person name="Dike S."/>
            <person name="Dedhia N."/>
            <person name="Preston R."/>
            <person name="Balija V."/>
            <person name="McCombie W.R."/>
            <person name="Chow T."/>
            <person name="Chen H."/>
            <person name="Chung M."/>
            <person name="Chen C."/>
            <person name="Shaw J."/>
            <person name="Wu H."/>
            <person name="Hsiao K."/>
            <person name="Chao Y."/>
            <person name="Chu M."/>
            <person name="Cheng C."/>
            <person name="Hour A."/>
            <person name="Lee P."/>
            <person name="Lin S."/>
            <person name="Lin Y."/>
            <person name="Liou J."/>
            <person name="Liu S."/>
            <person name="Hsing Y."/>
            <person name="Raghuvanshi S."/>
            <person name="Mohanty A."/>
            <person name="Bharti A.K."/>
            <person name="Gaur A."/>
            <person name="Gupta V."/>
            <person name="Kumar D."/>
            <person name="Ravi V."/>
            <person name="Vij S."/>
            <person name="Kapur A."/>
            <person name="Khurana P."/>
            <person name="Khurana P."/>
            <person name="Khurana J.P."/>
            <person name="Tyagi A.K."/>
            <person name="Gaikwad K."/>
            <person name="Singh A."/>
            <person name="Dalal V."/>
            <person name="Srivastava S."/>
            <person name="Dixit A."/>
            <person name="Pal A.K."/>
            <person name="Ghazi I.A."/>
            <person name="Yadav M."/>
            <person name="Pandit A."/>
            <person name="Bhargava A."/>
            <person name="Sureshbabu K."/>
            <person name="Batra K."/>
            <person name="Sharma T.R."/>
            <person name="Mohapatra T."/>
            <person name="Singh N.K."/>
            <person name="Messing J."/>
            <person name="Nelson A.B."/>
            <person name="Fuks G."/>
            <person name="Kavchok S."/>
            <person name="Keizer G."/>
            <person name="Linton E."/>
            <person name="Llaca V."/>
            <person name="Song R."/>
            <person name="Tanyolac B."/>
            <person name="Young S."/>
            <person name="Ho-Il K."/>
            <person name="Hahn J.H."/>
            <person name="Sangsakoo G."/>
            <person name="Vanavichit A."/>
            <person name="de Mattos Luiz.A.T."/>
            <person name="Zimmer P.D."/>
            <person name="Malone G."/>
            <person name="Dellagostin O."/>
            <person name="de Oliveira A.C."/>
            <person name="Bevan M."/>
            <person name="Bancroft I."/>
            <person name="Minx P."/>
            <person name="Cordum H."/>
            <person name="Wilson R."/>
            <person name="Cheng Z."/>
            <person name="Jin W."/>
            <person name="Jiang J."/>
            <person name="Leong S.A."/>
            <person name="Iwama H."/>
            <person name="Gojobori T."/>
            <person name="Itoh T."/>
            <person name="Niimura Y."/>
            <person name="Fujii Y."/>
            <person name="Habara T."/>
            <person name="Sakai H."/>
            <person name="Sato Y."/>
            <person name="Wilson G."/>
            <person name="Kumar K."/>
            <person name="McCouch S."/>
            <person name="Juretic N."/>
            <person name="Hoen D."/>
            <person name="Wright S."/>
            <person name="Bruskiewich R."/>
            <person name="Bureau T."/>
            <person name="Miyao A."/>
            <person name="Hirochika H."/>
            <person name="Nishikawa T."/>
            <person name="Kadowaki K."/>
            <person name="Sugiura M."/>
            <person name="Burr B."/>
            <person name="Sasaki T."/>
        </authorList>
    </citation>
    <scope>NUCLEOTIDE SEQUENCE [LARGE SCALE GENOMIC DNA]</scope>
    <source>
        <strain evidence="3">cv. Nipponbare</strain>
    </source>
</reference>
<dbReference type="Gramene" id="Os05t0564601-00">
    <property type="protein sequence ID" value="Os05t0564601-00"/>
    <property type="gene ID" value="Os05g0564601"/>
</dbReference>
<protein>
    <submittedName>
        <fullName evidence="2">Os05g0564601 protein</fullName>
    </submittedName>
</protein>
<dbReference type="PaxDb" id="39947-A0A0P0WQP0"/>
<dbReference type="Proteomes" id="UP000059680">
    <property type="component" value="Chromosome 5"/>
</dbReference>
<dbReference type="InParanoid" id="A0A0P0WQP0"/>
<feature type="region of interest" description="Disordered" evidence="1">
    <location>
        <begin position="1"/>
        <end position="57"/>
    </location>
</feature>
<feature type="compositionally biased region" description="Low complexity" evidence="1">
    <location>
        <begin position="43"/>
        <end position="57"/>
    </location>
</feature>
<dbReference type="AlphaFoldDB" id="A0A0P0WQP0"/>
<reference evidence="2 3" key="3">
    <citation type="journal article" date="2013" name="Rice">
        <title>Improvement of the Oryza sativa Nipponbare reference genome using next generation sequence and optical map data.</title>
        <authorList>
            <person name="Kawahara Y."/>
            <person name="de la Bastide M."/>
            <person name="Hamilton J.P."/>
            <person name="Kanamori H."/>
            <person name="McCombie W.R."/>
            <person name="Ouyang S."/>
            <person name="Schwartz D.C."/>
            <person name="Tanaka T."/>
            <person name="Wu J."/>
            <person name="Zhou S."/>
            <person name="Childs K.L."/>
            <person name="Davidson R.M."/>
            <person name="Lin H."/>
            <person name="Quesada-Ocampo L."/>
            <person name="Vaillancourt B."/>
            <person name="Sakai H."/>
            <person name="Lee S.S."/>
            <person name="Kim J."/>
            <person name="Numa H."/>
            <person name="Itoh T."/>
            <person name="Buell C.R."/>
            <person name="Matsumoto T."/>
        </authorList>
    </citation>
    <scope>NUCLEOTIDE SEQUENCE [LARGE SCALE GENOMIC DNA]</scope>
    <source>
        <strain evidence="3">cv. Nipponbare</strain>
    </source>
</reference>
<dbReference type="PANTHER" id="PTHR34124:SF19">
    <property type="entry name" value="OS02G0738350 PROTEIN"/>
    <property type="match status" value="1"/>
</dbReference>
<dbReference type="PANTHER" id="PTHR34124">
    <property type="entry name" value="F16B3.27 PROTEIN-RELATED"/>
    <property type="match status" value="1"/>
</dbReference>
<sequence>SITRPPNFPSAPHPPRGGDRPHRRHRARGLRLLRPRRPPPQAPRRQLPPSSSSSAAPSPAVLTAIFQGAATLLAFTRTGDFLAELRSYVREEDGEVILKLVGGLGAAIFVLEWATLRRPPPRAPRHPLPLSLPSSAAPAPAALTQERTILKRRRSDAVKEEEKRGQRDTWDGQCAT</sequence>